<dbReference type="InterPro" id="IPR024078">
    <property type="entry name" value="LmbE-like_dom_sf"/>
</dbReference>
<dbReference type="SUPFAM" id="SSF102588">
    <property type="entry name" value="LmbE-like"/>
    <property type="match status" value="1"/>
</dbReference>
<dbReference type="Gene3D" id="3.40.50.10320">
    <property type="entry name" value="LmbE-like"/>
    <property type="match status" value="1"/>
</dbReference>
<keyword evidence="2" id="KW-1185">Reference proteome</keyword>
<dbReference type="EMBL" id="WTYL01000001">
    <property type="protein sequence ID" value="MXP42905.1"/>
    <property type="molecule type" value="Genomic_DNA"/>
</dbReference>
<comment type="caution">
    <text evidence="1">The sequence shown here is derived from an EMBL/GenBank/DDBJ whole genome shotgun (WGS) entry which is preliminary data.</text>
</comment>
<dbReference type="OrthoDB" id="9790023at2"/>
<accession>A0A845AXC5</accession>
<reference evidence="1 2" key="1">
    <citation type="submission" date="2019-12" db="EMBL/GenBank/DDBJ databases">
        <title>Genomic-based taxomic classification of the family Erythrobacteraceae.</title>
        <authorList>
            <person name="Xu L."/>
        </authorList>
    </citation>
    <scope>NUCLEOTIDE SEQUENCE [LARGE SCALE GENOMIC DNA]</scope>
    <source>
        <strain evidence="1 2">KCTC 42453</strain>
    </source>
</reference>
<dbReference type="InterPro" id="IPR003737">
    <property type="entry name" value="GlcNAc_PI_deacetylase-related"/>
</dbReference>
<dbReference type="PANTHER" id="PTHR12993">
    <property type="entry name" value="N-ACETYLGLUCOSAMINYL-PHOSPHATIDYLINOSITOL DE-N-ACETYLASE-RELATED"/>
    <property type="match status" value="1"/>
</dbReference>
<evidence type="ECO:0000313" key="2">
    <source>
        <dbReference type="Proteomes" id="UP000431922"/>
    </source>
</evidence>
<dbReference type="Pfam" id="PF02585">
    <property type="entry name" value="PIG-L"/>
    <property type="match status" value="1"/>
</dbReference>
<dbReference type="GO" id="GO:0016811">
    <property type="term" value="F:hydrolase activity, acting on carbon-nitrogen (but not peptide) bonds, in linear amides"/>
    <property type="evidence" value="ECO:0007669"/>
    <property type="project" value="TreeGrafter"/>
</dbReference>
<dbReference type="RefSeq" id="WP_160754565.1">
    <property type="nucleotide sequence ID" value="NZ_WTYL01000001.1"/>
</dbReference>
<evidence type="ECO:0000313" key="1">
    <source>
        <dbReference type="EMBL" id="MXP42905.1"/>
    </source>
</evidence>
<dbReference type="AlphaFoldDB" id="A0A845AXC5"/>
<name>A0A845AXC5_9SPHN</name>
<gene>
    <name evidence="1" type="ORF">GRI65_00380</name>
</gene>
<protein>
    <submittedName>
        <fullName evidence="1">PIG-L family deacetylase</fullName>
    </submittedName>
</protein>
<dbReference type="PANTHER" id="PTHR12993:SF29">
    <property type="entry name" value="BLR3841 PROTEIN"/>
    <property type="match status" value="1"/>
</dbReference>
<organism evidence="1 2">
    <name type="scientific">Allopontixanthobacter sediminis</name>
    <dbReference type="NCBI Taxonomy" id="1689985"/>
    <lineage>
        <taxon>Bacteria</taxon>
        <taxon>Pseudomonadati</taxon>
        <taxon>Pseudomonadota</taxon>
        <taxon>Alphaproteobacteria</taxon>
        <taxon>Sphingomonadales</taxon>
        <taxon>Erythrobacteraceae</taxon>
        <taxon>Allopontixanthobacter</taxon>
    </lineage>
</organism>
<sequence>MIPRTAARVLVIAPHPDDEVIGCGGLIAQLRRAQVGVRVVIVTDGTASHRSSTRYPAQRLARLRAVETRRALAQIGVTAADIVFCAFPDGGASEWRGHARSYRRLHASVAGRWDAIVGPSVCDDHPDHREAASTVRRLRPDCRYLSYTVWPGENARPGCFWRLPLKQDRYRKWMALKAYRSQRGLIRDDPDGFSLSSSELRRLNQPFERYSAR</sequence>
<proteinExistence type="predicted"/>
<dbReference type="Proteomes" id="UP000431922">
    <property type="component" value="Unassembled WGS sequence"/>
</dbReference>